<organism evidence="2 3">
    <name type="scientific">Rubrivivax benzoatilyticus</name>
    <dbReference type="NCBI Taxonomy" id="316997"/>
    <lineage>
        <taxon>Bacteria</taxon>
        <taxon>Pseudomonadati</taxon>
        <taxon>Pseudomonadota</taxon>
        <taxon>Betaproteobacteria</taxon>
        <taxon>Burkholderiales</taxon>
        <taxon>Sphaerotilaceae</taxon>
        <taxon>Rubrivivax</taxon>
    </lineage>
</organism>
<dbReference type="Proteomes" id="UP000802098">
    <property type="component" value="Unassembled WGS sequence"/>
</dbReference>
<comment type="caution">
    <text evidence="2">The sequence shown here is derived from an EMBL/GenBank/DDBJ whole genome shotgun (WGS) entry which is preliminary data.</text>
</comment>
<gene>
    <name evidence="2" type="ORF">G7087_11375</name>
</gene>
<evidence type="ECO:0008006" key="4">
    <source>
        <dbReference type="Google" id="ProtNLM"/>
    </source>
</evidence>
<name>A0ABX0HVF3_9BURK</name>
<keyword evidence="3" id="KW-1185">Reference proteome</keyword>
<reference evidence="2 3" key="1">
    <citation type="submission" date="2020-03" db="EMBL/GenBank/DDBJ databases">
        <title>Rubrivivax benzoatilyticus JA2 (sequenced after 10 years sub-culturing).</title>
        <authorList>
            <person name="Gupta D."/>
            <person name="Chintalapati S."/>
            <person name="Chintalapati V.R."/>
        </authorList>
    </citation>
    <scope>NUCLEOTIDE SEQUENCE [LARGE SCALE GENOMIC DNA]</scope>
    <source>
        <strain evidence="2 3">JA2-Mal</strain>
    </source>
</reference>
<sequence length="425" mass="44483">MTRSHDKLPWPPPAYRSSRDPELLSPATQIVRDREDYLGQGLRDIGRRIADDQVELFVSTDPATALQQQFERQAPQFITLHDVGTKASLHLLGALAGAAGARVQRLTIRRQGHGVALAVVQFVEVPLADGNHVRIYSTDLNADTQTRQALALVLLGRSRLGVLMVGELPAHALQSTLQPLQDAIARAPWPNRDLLLLPLAAAGTLAAQAARLGGSSGISVRVTPLAARPNDAWSFISGAWNRMSGHGAAQTALNTDIEQALPPPPVPLPEAPTMAMDLMPAGPALSGSRPGAPAAPARPVAAPVAALWADYLQRCLAVKSAVSGCVFDLVSQRALAHAGSTPASEPLAAQGALLIDAMAGAARSLGLAGAAPQAAISFDQQHLVLQPVRGHPGIVLHLVLHGSANALTLARMQLERLTPPPSGAV</sequence>
<evidence type="ECO:0000313" key="2">
    <source>
        <dbReference type="EMBL" id="NHK98977.1"/>
    </source>
</evidence>
<dbReference type="EMBL" id="JAAOCD010000005">
    <property type="protein sequence ID" value="NHK98977.1"/>
    <property type="molecule type" value="Genomic_DNA"/>
</dbReference>
<feature type="region of interest" description="Disordered" evidence="1">
    <location>
        <begin position="1"/>
        <end position="23"/>
    </location>
</feature>
<evidence type="ECO:0000313" key="3">
    <source>
        <dbReference type="Proteomes" id="UP000802098"/>
    </source>
</evidence>
<accession>A0ABX0HVF3</accession>
<evidence type="ECO:0000256" key="1">
    <source>
        <dbReference type="SAM" id="MobiDB-lite"/>
    </source>
</evidence>
<proteinExistence type="predicted"/>
<dbReference type="RefSeq" id="WP_009859121.1">
    <property type="nucleotide sequence ID" value="NZ_JAAOCD010000005.1"/>
</dbReference>
<protein>
    <recommendedName>
        <fullName evidence="4">Roadblock/LAMTOR2 domain-containing protein</fullName>
    </recommendedName>
</protein>